<dbReference type="SUPFAM" id="SSF109998">
    <property type="entry name" value="Triger factor/SurA peptide-binding domain-like"/>
    <property type="match status" value="1"/>
</dbReference>
<evidence type="ECO:0000313" key="2">
    <source>
        <dbReference type="Proteomes" id="UP000199534"/>
    </source>
</evidence>
<dbReference type="RefSeq" id="WP_092982746.1">
    <property type="nucleotide sequence ID" value="NZ_FOYQ01000002.1"/>
</dbReference>
<dbReference type="STRING" id="400055.SAMN04490243_2328"/>
<proteinExistence type="predicted"/>
<accession>A0A1I6H6R3</accession>
<dbReference type="EMBL" id="FOYQ01000002">
    <property type="protein sequence ID" value="SFR50001.1"/>
    <property type="molecule type" value="Genomic_DNA"/>
</dbReference>
<dbReference type="InterPro" id="IPR027304">
    <property type="entry name" value="Trigger_fact/SurA_dom_sf"/>
</dbReference>
<dbReference type="AlphaFoldDB" id="A0A1I6H6R3"/>
<name>A0A1I6H6R3_9FLAO</name>
<reference evidence="1 2" key="1">
    <citation type="submission" date="2016-10" db="EMBL/GenBank/DDBJ databases">
        <authorList>
            <person name="de Groot N.N."/>
        </authorList>
    </citation>
    <scope>NUCLEOTIDE SEQUENCE [LARGE SCALE GENOMIC DNA]</scope>
    <source>
        <strain evidence="1 2">DSM 21019</strain>
    </source>
</reference>
<organism evidence="1 2">
    <name type="scientific">Robiginitalea myxolifaciens</name>
    <dbReference type="NCBI Taxonomy" id="400055"/>
    <lineage>
        <taxon>Bacteria</taxon>
        <taxon>Pseudomonadati</taxon>
        <taxon>Bacteroidota</taxon>
        <taxon>Flavobacteriia</taxon>
        <taxon>Flavobacteriales</taxon>
        <taxon>Flavobacteriaceae</taxon>
        <taxon>Robiginitalea</taxon>
    </lineage>
</organism>
<gene>
    <name evidence="1" type="ORF">SAMN04490243_2328</name>
</gene>
<evidence type="ECO:0000313" key="1">
    <source>
        <dbReference type="EMBL" id="SFR50001.1"/>
    </source>
</evidence>
<evidence type="ECO:0008006" key="3">
    <source>
        <dbReference type="Google" id="ProtNLM"/>
    </source>
</evidence>
<sequence length="295" mass="34487">MRKLTDIAPGYALPVIVLLCLLAFTACESYWRKKPEKTPLARVGEEYLYKEDVAQRIDDDLSPQDSAALVSNLITTWGIQQLMLQKAQINLSEEEIERFESLIADYRADLYTRAYKEALVAQSDTLVTDAELRSFYEQEQENFRLKEKVVRLRFIEMPPQFLNRDEVTRRLRSFEDEDLQFLDSVGVQFRKLNFNDSLWVPATRVIQEIPPLTLENEGDYLKKSQFIELEDEGGVYLAYIVDVLPVNEIAPLSYIRPTLSQVLLNRRKMRYLRALETDLIDEAVRNNEFQIYENP</sequence>
<dbReference type="PROSITE" id="PS51257">
    <property type="entry name" value="PROKAR_LIPOPROTEIN"/>
    <property type="match status" value="1"/>
</dbReference>
<dbReference type="OrthoDB" id="9785180at2"/>
<protein>
    <recommendedName>
        <fullName evidence="3">Peptidyl-prolyl cis-trans isomerase</fullName>
    </recommendedName>
</protein>
<dbReference type="Proteomes" id="UP000199534">
    <property type="component" value="Unassembled WGS sequence"/>
</dbReference>
<keyword evidence="2" id="KW-1185">Reference proteome</keyword>